<dbReference type="HAMAP" id="MF_00255">
    <property type="entry name" value="Gly_tRNA_synth_beta"/>
    <property type="match status" value="1"/>
</dbReference>
<dbReference type="GO" id="GO:0006426">
    <property type="term" value="P:glycyl-tRNA aminoacylation"/>
    <property type="evidence" value="ECO:0007669"/>
    <property type="project" value="UniProtKB-UniRule"/>
</dbReference>
<dbReference type="NCBIfam" id="TIGR00211">
    <property type="entry name" value="glyS"/>
    <property type="match status" value="1"/>
</dbReference>
<reference evidence="13" key="1">
    <citation type="submission" date="2016-06" db="EMBL/GenBank/DDBJ databases">
        <authorList>
            <person name="Nascimento L."/>
            <person name="Pereira R.V."/>
            <person name="Martins L.F."/>
            <person name="Quaggio R.B."/>
            <person name="Silva A.M."/>
            <person name="Setubal J.C."/>
        </authorList>
    </citation>
    <scope>NUCLEOTIDE SEQUENCE [LARGE SCALE GENOMIC DNA]</scope>
</reference>
<evidence type="ECO:0000256" key="1">
    <source>
        <dbReference type="ARBA" id="ARBA00004496"/>
    </source>
</evidence>
<evidence type="ECO:0000256" key="5">
    <source>
        <dbReference type="ARBA" id="ARBA00022741"/>
    </source>
</evidence>
<comment type="caution">
    <text evidence="12">The sequence shown here is derived from an EMBL/GenBank/DDBJ whole genome shotgun (WGS) entry which is preliminary data.</text>
</comment>
<dbReference type="GO" id="GO:0004814">
    <property type="term" value="F:arginine-tRNA ligase activity"/>
    <property type="evidence" value="ECO:0007669"/>
    <property type="project" value="InterPro"/>
</dbReference>
<name>A0A1Y3PJD8_9BACI</name>
<dbReference type="InterPro" id="IPR015944">
    <property type="entry name" value="Gly-tRNA-synth_bsu"/>
</dbReference>
<dbReference type="PANTHER" id="PTHR30075:SF2">
    <property type="entry name" value="GLYCINE--TRNA LIGASE, CHLOROPLASTIC_MITOCHONDRIAL 2"/>
    <property type="match status" value="1"/>
</dbReference>
<keyword evidence="5 10" id="KW-0547">Nucleotide-binding</keyword>
<dbReference type="InterPro" id="IPR006194">
    <property type="entry name" value="Gly-tRNA-synth_heterodimer"/>
</dbReference>
<proteinExistence type="inferred from homology"/>
<keyword evidence="8 10" id="KW-0030">Aminoacyl-tRNA synthetase</keyword>
<evidence type="ECO:0000313" key="12">
    <source>
        <dbReference type="EMBL" id="OUM87463.1"/>
    </source>
</evidence>
<feature type="domain" description="DALR anticodon binding" evidence="11">
    <location>
        <begin position="586"/>
        <end position="678"/>
    </location>
</feature>
<accession>A0A1Y3PJD8</accession>
<keyword evidence="4 10" id="KW-0436">Ligase</keyword>
<comment type="subunit">
    <text evidence="10">Tetramer of two alpha and two beta subunits.</text>
</comment>
<dbReference type="AlphaFoldDB" id="A0A1Y3PJD8"/>
<comment type="similarity">
    <text evidence="2 10">Belongs to the class-II aminoacyl-tRNA synthetase family.</text>
</comment>
<dbReference type="PANTHER" id="PTHR30075">
    <property type="entry name" value="GLYCYL-TRNA SYNTHETASE"/>
    <property type="match status" value="1"/>
</dbReference>
<dbReference type="Pfam" id="PF05746">
    <property type="entry name" value="DALR_1"/>
    <property type="match status" value="1"/>
</dbReference>
<dbReference type="SUPFAM" id="SSF109604">
    <property type="entry name" value="HD-domain/PDEase-like"/>
    <property type="match status" value="1"/>
</dbReference>
<evidence type="ECO:0000313" key="13">
    <source>
        <dbReference type="Proteomes" id="UP000196475"/>
    </source>
</evidence>
<evidence type="ECO:0000256" key="9">
    <source>
        <dbReference type="ARBA" id="ARBA00047937"/>
    </source>
</evidence>
<keyword evidence="7 10" id="KW-0648">Protein biosynthesis</keyword>
<evidence type="ECO:0000256" key="10">
    <source>
        <dbReference type="HAMAP-Rule" id="MF_00255"/>
    </source>
</evidence>
<dbReference type="EC" id="6.1.1.14" evidence="10"/>
<dbReference type="PROSITE" id="PS50861">
    <property type="entry name" value="AA_TRNA_LIGASE_II_GLYAB"/>
    <property type="match status" value="1"/>
</dbReference>
<dbReference type="GO" id="GO:0005524">
    <property type="term" value="F:ATP binding"/>
    <property type="evidence" value="ECO:0007669"/>
    <property type="project" value="UniProtKB-UniRule"/>
</dbReference>
<evidence type="ECO:0000256" key="4">
    <source>
        <dbReference type="ARBA" id="ARBA00022598"/>
    </source>
</evidence>
<evidence type="ECO:0000259" key="11">
    <source>
        <dbReference type="Pfam" id="PF05746"/>
    </source>
</evidence>
<evidence type="ECO:0000256" key="8">
    <source>
        <dbReference type="ARBA" id="ARBA00023146"/>
    </source>
</evidence>
<evidence type="ECO:0000256" key="3">
    <source>
        <dbReference type="ARBA" id="ARBA00022490"/>
    </source>
</evidence>
<organism evidence="12 13">
    <name type="scientific">Bacillus thermozeamaize</name>
    <dbReference type="NCBI Taxonomy" id="230954"/>
    <lineage>
        <taxon>Bacteria</taxon>
        <taxon>Bacillati</taxon>
        <taxon>Bacillota</taxon>
        <taxon>Bacilli</taxon>
        <taxon>Bacillales</taxon>
        <taxon>Bacillaceae</taxon>
        <taxon>Bacillus</taxon>
    </lineage>
</organism>
<protein>
    <recommendedName>
        <fullName evidence="10">Glycine--tRNA ligase beta subunit</fullName>
        <ecNumber evidence="10">6.1.1.14</ecNumber>
    </recommendedName>
    <alternativeName>
        <fullName evidence="10">Glycyl-tRNA synthetase beta subunit</fullName>
        <shortName evidence="10">GlyRS</shortName>
    </alternativeName>
</protein>
<dbReference type="Proteomes" id="UP000196475">
    <property type="component" value="Unassembled WGS sequence"/>
</dbReference>
<dbReference type="InterPro" id="IPR008909">
    <property type="entry name" value="DALR_anticod-bd"/>
</dbReference>
<dbReference type="PRINTS" id="PR01045">
    <property type="entry name" value="TRNASYNTHGB"/>
</dbReference>
<evidence type="ECO:0000256" key="7">
    <source>
        <dbReference type="ARBA" id="ARBA00022917"/>
    </source>
</evidence>
<sequence length="691" mass="78169">MGKQDFLLEIGMEEMPAGVIPGAIRQLEEKMASWLAEQRIAYGGLERFATPRRLAILVRDIAEKQEDLHQEIKGPARAIAVDEAGAWTKAALGFARSQGVAPEQLVFREVGGASYVFAIKDTPGLKTKQLLMEALPGLITGLHFPKQMRWGEEKLRYIRPIRWLVALLGDEVIPVEVAGVPSDRVTRGHRFLGQPVSLRHAAEYAERLKEQRVIASAEERRTLILEQVERLKREKGWMIPIDEDLLEEIVHLVEFPTVLYGSFDPAFLALPAEVLITSMREHQRYFPVTEASGRLLPYFVTVRNGDDRHLDVVRKGNEKVLRARLSDARFFYEEDQKMPIDKAVSRLEQVIFQEGLGTIGDKLRRLRHIALALAPHFGIGEKSLSHLVRAAEICKFDLVTQMVYEFPELEGVMGRVYARLAGEADEVAEAVFEHHLPRHAGDLLPTQPIATVLSLADKLDTLVGFFSLGMIPTGSQDPYALRRQANGVVQMLVGGAAALTVEELLQPVFEAYQEHQGLSRPAGQLVEELRDFLFQRLKYLLQEERVRHDCIEAVFASTQHVLAVMAERARVLNEMVERAESKAIFEAFTRVNNLAGKAKDAVLIAHQLTEKAEQRLYEAWQKVRDEWGTIAPMDARKQLSVLAELAEPIHHFFQEVMVMVEDEEVRANRLALLKRIRDLTSQYADFSKLMI</sequence>
<keyword evidence="6 10" id="KW-0067">ATP-binding</keyword>
<dbReference type="GO" id="GO:0004820">
    <property type="term" value="F:glycine-tRNA ligase activity"/>
    <property type="evidence" value="ECO:0007669"/>
    <property type="project" value="UniProtKB-UniRule"/>
</dbReference>
<dbReference type="EMBL" id="LZRT01000075">
    <property type="protein sequence ID" value="OUM87463.1"/>
    <property type="molecule type" value="Genomic_DNA"/>
</dbReference>
<dbReference type="GO" id="GO:0005829">
    <property type="term" value="C:cytosol"/>
    <property type="evidence" value="ECO:0007669"/>
    <property type="project" value="TreeGrafter"/>
</dbReference>
<comment type="catalytic activity">
    <reaction evidence="9 10">
        <text>tRNA(Gly) + glycine + ATP = glycyl-tRNA(Gly) + AMP + diphosphate</text>
        <dbReference type="Rhea" id="RHEA:16013"/>
        <dbReference type="Rhea" id="RHEA-COMP:9664"/>
        <dbReference type="Rhea" id="RHEA-COMP:9683"/>
        <dbReference type="ChEBI" id="CHEBI:30616"/>
        <dbReference type="ChEBI" id="CHEBI:33019"/>
        <dbReference type="ChEBI" id="CHEBI:57305"/>
        <dbReference type="ChEBI" id="CHEBI:78442"/>
        <dbReference type="ChEBI" id="CHEBI:78522"/>
        <dbReference type="ChEBI" id="CHEBI:456215"/>
        <dbReference type="EC" id="6.1.1.14"/>
    </reaction>
</comment>
<gene>
    <name evidence="10" type="primary">glyS</name>
    <name evidence="12" type="ORF">BAA01_12735</name>
</gene>
<dbReference type="GO" id="GO:0006420">
    <property type="term" value="P:arginyl-tRNA aminoacylation"/>
    <property type="evidence" value="ECO:0007669"/>
    <property type="project" value="InterPro"/>
</dbReference>
<comment type="subcellular location">
    <subcellularLocation>
        <location evidence="1 10">Cytoplasm</location>
    </subcellularLocation>
</comment>
<evidence type="ECO:0000256" key="6">
    <source>
        <dbReference type="ARBA" id="ARBA00022840"/>
    </source>
</evidence>
<dbReference type="Pfam" id="PF02092">
    <property type="entry name" value="tRNA_synt_2f"/>
    <property type="match status" value="1"/>
</dbReference>
<keyword evidence="3 10" id="KW-0963">Cytoplasm</keyword>
<evidence type="ECO:0000256" key="2">
    <source>
        <dbReference type="ARBA" id="ARBA00008226"/>
    </source>
</evidence>